<dbReference type="GO" id="GO:0046872">
    <property type="term" value="F:metal ion binding"/>
    <property type="evidence" value="ECO:0007669"/>
    <property type="project" value="UniProtKB-KW"/>
</dbReference>
<keyword evidence="4" id="KW-1185">Reference proteome</keyword>
<reference evidence="3" key="3">
    <citation type="submission" date="2025-09" db="UniProtKB">
        <authorList>
            <consortium name="Ensembl"/>
        </authorList>
    </citation>
    <scope>IDENTIFICATION</scope>
</reference>
<feature type="region of interest" description="Disordered" evidence="2">
    <location>
        <begin position="1"/>
        <end position="43"/>
    </location>
</feature>
<feature type="compositionally biased region" description="Polar residues" evidence="2">
    <location>
        <begin position="24"/>
        <end position="43"/>
    </location>
</feature>
<evidence type="ECO:0000313" key="4">
    <source>
        <dbReference type="Proteomes" id="UP000314982"/>
    </source>
</evidence>
<dbReference type="AlphaFoldDB" id="A0A4W5QBL4"/>
<dbReference type="GO" id="GO:2001240">
    <property type="term" value="P:negative regulation of extrinsic apoptotic signaling pathway in absence of ligand"/>
    <property type="evidence" value="ECO:0007669"/>
    <property type="project" value="TreeGrafter"/>
</dbReference>
<evidence type="ECO:0000256" key="2">
    <source>
        <dbReference type="SAM" id="MobiDB-lite"/>
    </source>
</evidence>
<keyword evidence="1" id="KW-0904">Protein phosphatase</keyword>
<comment type="cofactor">
    <cofactor evidence="1">
        <name>Mg(2+)</name>
        <dbReference type="ChEBI" id="CHEBI:18420"/>
    </cofactor>
    <text evidence="1">Binds 1 Mg(2+) ion per subunit.</text>
</comment>
<dbReference type="GO" id="GO:0030154">
    <property type="term" value="P:cell differentiation"/>
    <property type="evidence" value="ECO:0007669"/>
    <property type="project" value="TreeGrafter"/>
</dbReference>
<feature type="region of interest" description="Disordered" evidence="2">
    <location>
        <begin position="75"/>
        <end position="101"/>
    </location>
</feature>
<evidence type="ECO:0000313" key="3">
    <source>
        <dbReference type="Ensembl" id="ENSHHUP00000071415.1"/>
    </source>
</evidence>
<dbReference type="Ensembl" id="ENSHHUT00000073789.1">
    <property type="protein sequence ID" value="ENSHHUP00000071415.1"/>
    <property type="gene ID" value="ENSHHUG00000041969.1"/>
</dbReference>
<dbReference type="InterPro" id="IPR028472">
    <property type="entry name" value="EYA"/>
</dbReference>
<keyword evidence="1" id="KW-0378">Hydrolase</keyword>
<keyword evidence="1" id="KW-0479">Metal-binding</keyword>
<dbReference type="PANTHER" id="PTHR10190">
    <property type="entry name" value="EYES ABSENT"/>
    <property type="match status" value="1"/>
</dbReference>
<dbReference type="GO" id="GO:0004725">
    <property type="term" value="F:protein tyrosine phosphatase activity"/>
    <property type="evidence" value="ECO:0007669"/>
    <property type="project" value="UniProtKB-EC"/>
</dbReference>
<sequence>MHQTDVMSLTDSGPLWAGIKTEGGLSQSQSPGQTGFLSYSSGFSTPQTGQAPYSYQMQGGTFTTTSGLYAGSNSLTNSTGFNSTQQVPMSSTVVPLPSDGL</sequence>
<organism evidence="3 4">
    <name type="scientific">Hucho hucho</name>
    <name type="common">huchen</name>
    <dbReference type="NCBI Taxonomy" id="62062"/>
    <lineage>
        <taxon>Eukaryota</taxon>
        <taxon>Metazoa</taxon>
        <taxon>Chordata</taxon>
        <taxon>Craniata</taxon>
        <taxon>Vertebrata</taxon>
        <taxon>Euteleostomi</taxon>
        <taxon>Actinopterygii</taxon>
        <taxon>Neopterygii</taxon>
        <taxon>Teleostei</taxon>
        <taxon>Protacanthopterygii</taxon>
        <taxon>Salmoniformes</taxon>
        <taxon>Salmonidae</taxon>
        <taxon>Salmoninae</taxon>
        <taxon>Hucho</taxon>
    </lineage>
</organism>
<protein>
    <recommendedName>
        <fullName evidence="1">Eyes absent homolog</fullName>
        <ecNumber evidence="1">3.1.3.48</ecNumber>
    </recommendedName>
</protein>
<feature type="compositionally biased region" description="Polar residues" evidence="2">
    <location>
        <begin position="75"/>
        <end position="93"/>
    </location>
</feature>
<dbReference type="Proteomes" id="UP000314982">
    <property type="component" value="Unassembled WGS sequence"/>
</dbReference>
<keyword evidence="1" id="KW-0805">Transcription regulation</keyword>
<dbReference type="GO" id="GO:0005634">
    <property type="term" value="C:nucleus"/>
    <property type="evidence" value="ECO:0007669"/>
    <property type="project" value="TreeGrafter"/>
</dbReference>
<keyword evidence="1" id="KW-0460">Magnesium</keyword>
<dbReference type="STRING" id="62062.ENSHHUP00000071415"/>
<dbReference type="PANTHER" id="PTHR10190:SF11">
    <property type="entry name" value="EYES ABSENT HOMOLOG 1"/>
    <property type="match status" value="1"/>
</dbReference>
<comment type="similarity">
    <text evidence="1">Belongs to the HAD-like hydrolase superfamily. EYA family.</text>
</comment>
<reference evidence="3" key="2">
    <citation type="submission" date="2025-08" db="UniProtKB">
        <authorList>
            <consortium name="Ensembl"/>
        </authorList>
    </citation>
    <scope>IDENTIFICATION</scope>
</reference>
<reference evidence="4" key="1">
    <citation type="submission" date="2018-06" db="EMBL/GenBank/DDBJ databases">
        <title>Genome assembly of Danube salmon.</title>
        <authorList>
            <person name="Macqueen D.J."/>
            <person name="Gundappa M.K."/>
        </authorList>
    </citation>
    <scope>NUCLEOTIDE SEQUENCE [LARGE SCALE GENOMIC DNA]</scope>
</reference>
<comment type="catalytic activity">
    <reaction evidence="1">
        <text>O-phospho-L-tyrosyl-[protein] + H2O = L-tyrosyl-[protein] + phosphate</text>
        <dbReference type="Rhea" id="RHEA:10684"/>
        <dbReference type="Rhea" id="RHEA-COMP:10136"/>
        <dbReference type="Rhea" id="RHEA-COMP:20101"/>
        <dbReference type="ChEBI" id="CHEBI:15377"/>
        <dbReference type="ChEBI" id="CHEBI:43474"/>
        <dbReference type="ChEBI" id="CHEBI:46858"/>
        <dbReference type="ChEBI" id="CHEBI:61978"/>
        <dbReference type="EC" id="3.1.3.48"/>
    </reaction>
</comment>
<dbReference type="GO" id="GO:0045739">
    <property type="term" value="P:positive regulation of DNA repair"/>
    <property type="evidence" value="ECO:0007669"/>
    <property type="project" value="TreeGrafter"/>
</dbReference>
<keyword evidence="1" id="KW-0804">Transcription</keyword>
<accession>A0A4W5QBL4</accession>
<feature type="compositionally biased region" description="Polar residues" evidence="2">
    <location>
        <begin position="1"/>
        <end position="11"/>
    </location>
</feature>
<dbReference type="EC" id="3.1.3.48" evidence="1"/>
<evidence type="ECO:0000256" key="1">
    <source>
        <dbReference type="RuleBase" id="RU362036"/>
    </source>
</evidence>
<name>A0A4W5QBL4_9TELE</name>
<proteinExistence type="inferred from homology"/>
<dbReference type="GeneTree" id="ENSGT00950000182978"/>